<dbReference type="Gene3D" id="1.10.238.20">
    <property type="entry name" value="Pheromone/general odorant binding protein domain"/>
    <property type="match status" value="1"/>
</dbReference>
<dbReference type="CDD" id="cd23992">
    <property type="entry name" value="PBP_GOBP"/>
    <property type="match status" value="1"/>
</dbReference>
<evidence type="ECO:0000313" key="2">
    <source>
        <dbReference type="EMBL" id="AGZ04906.1"/>
    </source>
</evidence>
<sequence>MKCQVFLASFVLVAVFELGYAGLTPEKLKEIKPLIDTCIKESKVEEETLGKLHNGHEIPSSQSGKCFIACMAEHMKLMKDGKFEPAMTMEFIDKMVQDKVKADEIKKAVDDCFKSVPDGDKCEMAASLATCMKEHHAELAGMN</sequence>
<proteinExistence type="evidence at transcript level"/>
<dbReference type="InterPro" id="IPR036728">
    <property type="entry name" value="PBP_GOBP_sf"/>
</dbReference>
<feature type="signal peptide" evidence="1">
    <location>
        <begin position="1"/>
        <end position="21"/>
    </location>
</feature>
<dbReference type="GO" id="GO:0005549">
    <property type="term" value="F:odorant binding"/>
    <property type="evidence" value="ECO:0007669"/>
    <property type="project" value="InterPro"/>
</dbReference>
<dbReference type="AlphaFoldDB" id="A0A096W1H5"/>
<dbReference type="PANTHER" id="PTHR21364">
    <property type="entry name" value="GENERAL ODORANT-BINDING PROTEIN 19A"/>
    <property type="match status" value="1"/>
</dbReference>
<protein>
    <submittedName>
        <fullName evidence="2">Odorant binding protein 6</fullName>
    </submittedName>
</protein>
<name>A0A096W1H5_SOGFU</name>
<dbReference type="InterPro" id="IPR006170">
    <property type="entry name" value="PBP/GOBP"/>
</dbReference>
<dbReference type="SMART" id="SM00708">
    <property type="entry name" value="PhBP"/>
    <property type="match status" value="1"/>
</dbReference>
<reference evidence="2" key="1">
    <citation type="submission" date="2013-01" db="EMBL/GenBank/DDBJ databases">
        <title>Comparative analysis of odorant-binding protein and chemosensory protein genes in three rice planthoppers, Nilaparvata lugens (Stal), Laodelphax striatellus (Fallen) and Sogatella furcifera (Horvath).</title>
        <authorList>
            <person name="Zhou W."/>
            <person name="Qian P."/>
            <person name="Zhou X."/>
            <person name="Zhu Z."/>
        </authorList>
    </citation>
    <scope>NUCLEOTIDE SEQUENCE</scope>
</reference>
<gene>
    <name evidence="2" type="primary">obp6</name>
</gene>
<dbReference type="PANTHER" id="PTHR21364:SF2">
    <property type="entry name" value="GENERAL ODORANT-BINDING PROTEIN 19A"/>
    <property type="match status" value="1"/>
</dbReference>
<dbReference type="Pfam" id="PF01395">
    <property type="entry name" value="PBP_GOBP"/>
    <property type="match status" value="1"/>
</dbReference>
<evidence type="ECO:0000256" key="1">
    <source>
        <dbReference type="SAM" id="SignalP"/>
    </source>
</evidence>
<accession>A0A096W1H5</accession>
<feature type="chain" id="PRO_5001926547" evidence="1">
    <location>
        <begin position="22"/>
        <end position="143"/>
    </location>
</feature>
<dbReference type="SUPFAM" id="SSF47565">
    <property type="entry name" value="Insect pheromone/odorant-binding proteins"/>
    <property type="match status" value="1"/>
</dbReference>
<organism evidence="2">
    <name type="scientific">Sogatella furcifera</name>
    <name type="common">White-backed planthopper</name>
    <dbReference type="NCBI Taxonomy" id="113103"/>
    <lineage>
        <taxon>Eukaryota</taxon>
        <taxon>Metazoa</taxon>
        <taxon>Ecdysozoa</taxon>
        <taxon>Arthropoda</taxon>
        <taxon>Hexapoda</taxon>
        <taxon>Insecta</taxon>
        <taxon>Pterygota</taxon>
        <taxon>Neoptera</taxon>
        <taxon>Paraneoptera</taxon>
        <taxon>Hemiptera</taxon>
        <taxon>Auchenorrhyncha</taxon>
        <taxon>Fulgoroidea</taxon>
        <taxon>Delphacidae</taxon>
        <taxon>Delphacinae</taxon>
        <taxon>Sogatella</taxon>
    </lineage>
</organism>
<keyword evidence="1" id="KW-0732">Signal</keyword>
<dbReference type="EMBL" id="KC516731">
    <property type="protein sequence ID" value="AGZ04906.1"/>
    <property type="molecule type" value="mRNA"/>
</dbReference>